<reference evidence="3" key="1">
    <citation type="journal article" date="2019" name="Int. J. Syst. Evol. Microbiol.">
        <title>The Global Catalogue of Microorganisms (GCM) 10K type strain sequencing project: providing services to taxonomists for standard genome sequencing and annotation.</title>
        <authorList>
            <consortium name="The Broad Institute Genomics Platform"/>
            <consortium name="The Broad Institute Genome Sequencing Center for Infectious Disease"/>
            <person name="Wu L."/>
            <person name="Ma J."/>
        </authorList>
    </citation>
    <scope>NUCLEOTIDE SEQUENCE [LARGE SCALE GENOMIC DNA]</scope>
    <source>
        <strain evidence="3">CGMCC 4.7638</strain>
    </source>
</reference>
<accession>A0ABW5IGG2</accession>
<dbReference type="Gene3D" id="1.10.260.40">
    <property type="entry name" value="lambda repressor-like DNA-binding domains"/>
    <property type="match status" value="1"/>
</dbReference>
<sequence length="127" mass="13922">MAKKLLDLLGYDRNDPRVAAGRRHGAAIARLIDSLVQIRDKRNLTQSDVAERMDTTQSSVSNFERQGGDPKVSTLFRYADAVGADLDFIVDPVDPIMSQPHAPVVPRAAEAATRSGYTTSRFEVAVH</sequence>
<proteinExistence type="predicted"/>
<dbReference type="Pfam" id="PF01381">
    <property type="entry name" value="HTH_3"/>
    <property type="match status" value="1"/>
</dbReference>
<evidence type="ECO:0000313" key="3">
    <source>
        <dbReference type="Proteomes" id="UP001597542"/>
    </source>
</evidence>
<dbReference type="CDD" id="cd00093">
    <property type="entry name" value="HTH_XRE"/>
    <property type="match status" value="1"/>
</dbReference>
<gene>
    <name evidence="2" type="ORF">ACFSUT_47245</name>
</gene>
<evidence type="ECO:0000259" key="1">
    <source>
        <dbReference type="PROSITE" id="PS50943"/>
    </source>
</evidence>
<dbReference type="SUPFAM" id="SSF47413">
    <property type="entry name" value="lambda repressor-like DNA-binding domains"/>
    <property type="match status" value="1"/>
</dbReference>
<feature type="domain" description="HTH cro/C1-type" evidence="1">
    <location>
        <begin position="35"/>
        <end position="89"/>
    </location>
</feature>
<dbReference type="SMART" id="SM00530">
    <property type="entry name" value="HTH_XRE"/>
    <property type="match status" value="1"/>
</dbReference>
<dbReference type="InterPro" id="IPR001387">
    <property type="entry name" value="Cro/C1-type_HTH"/>
</dbReference>
<dbReference type="PROSITE" id="PS50943">
    <property type="entry name" value="HTH_CROC1"/>
    <property type="match status" value="1"/>
</dbReference>
<dbReference type="RefSeq" id="WP_344268799.1">
    <property type="nucleotide sequence ID" value="NZ_BAAAHV010000006.1"/>
</dbReference>
<organism evidence="2 3">
    <name type="scientific">Amycolatopsis albidoflavus</name>
    <dbReference type="NCBI Taxonomy" id="102226"/>
    <lineage>
        <taxon>Bacteria</taxon>
        <taxon>Bacillati</taxon>
        <taxon>Actinomycetota</taxon>
        <taxon>Actinomycetes</taxon>
        <taxon>Pseudonocardiales</taxon>
        <taxon>Pseudonocardiaceae</taxon>
        <taxon>Amycolatopsis</taxon>
    </lineage>
</organism>
<evidence type="ECO:0000313" key="2">
    <source>
        <dbReference type="EMBL" id="MFD2487944.1"/>
    </source>
</evidence>
<comment type="caution">
    <text evidence="2">The sequence shown here is derived from an EMBL/GenBank/DDBJ whole genome shotgun (WGS) entry which is preliminary data.</text>
</comment>
<keyword evidence="3" id="KW-1185">Reference proteome</keyword>
<protein>
    <submittedName>
        <fullName evidence="2">Helix-turn-helix domain-containing protein</fullName>
    </submittedName>
</protein>
<dbReference type="EMBL" id="JBHUKQ010000036">
    <property type="protein sequence ID" value="MFD2487944.1"/>
    <property type="molecule type" value="Genomic_DNA"/>
</dbReference>
<dbReference type="Proteomes" id="UP001597542">
    <property type="component" value="Unassembled WGS sequence"/>
</dbReference>
<dbReference type="InterPro" id="IPR010982">
    <property type="entry name" value="Lambda_DNA-bd_dom_sf"/>
</dbReference>
<name>A0ABW5IGG2_9PSEU</name>